<evidence type="ECO:0000259" key="5">
    <source>
        <dbReference type="Pfam" id="PF01625"/>
    </source>
</evidence>
<reference evidence="6 7" key="1">
    <citation type="journal article" date="2012" name="J. Bacteriol.">
        <title>Draft Genome Sequences of Four Axenic Mycoplasma genitalium Strains Isolated from Denmark, Japan, and Australia.</title>
        <authorList>
            <person name="McGowin C.L."/>
            <person name="Ma L."/>
            <person name="Jensen J.S."/>
            <person name="Mancuso M.M."/>
            <person name="Hamasuna R."/>
            <person name="Adegboye D."/>
            <person name="Martin D.H."/>
        </authorList>
    </citation>
    <scope>NUCLEOTIDE SEQUENCE [LARGE SCALE GENOMIC DNA]</scope>
    <source>
        <strain evidence="6 7">M6320</strain>
    </source>
</reference>
<protein>
    <recommendedName>
        <fullName evidence="4">Peptide methionine sulfoxide reductase MsrA</fullName>
        <shortName evidence="4">Protein-methionine-S-oxide reductase</shortName>
        <ecNumber evidence="4">1.8.4.11</ecNumber>
    </recommendedName>
    <alternativeName>
        <fullName evidence="4">Peptide-methionine (S)-S-oxide reductase</fullName>
        <shortName evidence="4">Peptide Met(O) reductase</shortName>
    </alternativeName>
</protein>
<keyword evidence="1 4" id="KW-0560">Oxidoreductase</keyword>
<dbReference type="RefSeq" id="WP_014894325.1">
    <property type="nucleotide sequence ID" value="NC_018497.1"/>
</dbReference>
<evidence type="ECO:0000256" key="4">
    <source>
        <dbReference type="HAMAP-Rule" id="MF_01401"/>
    </source>
</evidence>
<dbReference type="EC" id="1.8.4.11" evidence="4"/>
<feature type="active site" evidence="4">
    <location>
        <position position="10"/>
    </location>
</feature>
<name>A0ABC7ZJ65_MYCGT</name>
<comment type="catalytic activity">
    <reaction evidence="2 4">
        <text>L-methionyl-[protein] + [thioredoxin]-disulfide + H2O = L-methionyl-(S)-S-oxide-[protein] + [thioredoxin]-dithiol</text>
        <dbReference type="Rhea" id="RHEA:14217"/>
        <dbReference type="Rhea" id="RHEA-COMP:10698"/>
        <dbReference type="Rhea" id="RHEA-COMP:10700"/>
        <dbReference type="Rhea" id="RHEA-COMP:12313"/>
        <dbReference type="Rhea" id="RHEA-COMP:12315"/>
        <dbReference type="ChEBI" id="CHEBI:15377"/>
        <dbReference type="ChEBI" id="CHEBI:16044"/>
        <dbReference type="ChEBI" id="CHEBI:29950"/>
        <dbReference type="ChEBI" id="CHEBI:44120"/>
        <dbReference type="ChEBI" id="CHEBI:50058"/>
        <dbReference type="EC" id="1.8.4.11"/>
    </reaction>
</comment>
<evidence type="ECO:0000256" key="3">
    <source>
        <dbReference type="ARBA" id="ARBA00048782"/>
    </source>
</evidence>
<feature type="domain" description="Peptide methionine sulphoxide reductase MsrA" evidence="5">
    <location>
        <begin position="3"/>
        <end position="153"/>
    </location>
</feature>
<dbReference type="EMBL" id="CP003772">
    <property type="protein sequence ID" value="AFQ04244.1"/>
    <property type="molecule type" value="Genomic_DNA"/>
</dbReference>
<dbReference type="PANTHER" id="PTHR42799">
    <property type="entry name" value="MITOCHONDRIAL PEPTIDE METHIONINE SULFOXIDE REDUCTASE"/>
    <property type="match status" value="1"/>
</dbReference>
<evidence type="ECO:0000313" key="7">
    <source>
        <dbReference type="Proteomes" id="UP000005254"/>
    </source>
</evidence>
<dbReference type="InterPro" id="IPR002569">
    <property type="entry name" value="Met_Sox_Rdtase_MsrA_dom"/>
</dbReference>
<dbReference type="Pfam" id="PF01625">
    <property type="entry name" value="PMSR"/>
    <property type="match status" value="1"/>
</dbReference>
<sequence>MKEIYFGGGCFWGIEKYFQLIKGVKKTSVGYLNSRIKNPSYEQVCSGYTNAVEAVKVEYEEKEISLSELIEALFEVIDPTIRNRQGNDIGTQYRTGIYWTDSSDEKIINDKFLKLQKNYSKPIVTENKKVENYYLAEEYHQDYLKKNPNGYCHIKFD</sequence>
<proteinExistence type="inferred from homology"/>
<gene>
    <name evidence="4" type="primary">msrA</name>
    <name evidence="6" type="ORF">CM1_02470</name>
</gene>
<dbReference type="SUPFAM" id="SSF55068">
    <property type="entry name" value="Peptide methionine sulfoxide reductase"/>
    <property type="match status" value="1"/>
</dbReference>
<dbReference type="NCBIfam" id="TIGR00401">
    <property type="entry name" value="msrA"/>
    <property type="match status" value="1"/>
</dbReference>
<evidence type="ECO:0000313" key="6">
    <source>
        <dbReference type="EMBL" id="AFQ04244.1"/>
    </source>
</evidence>
<accession>A0ABC7ZJ65</accession>
<dbReference type="PANTHER" id="PTHR42799:SF2">
    <property type="entry name" value="MITOCHONDRIAL PEPTIDE METHIONINE SULFOXIDE REDUCTASE"/>
    <property type="match status" value="1"/>
</dbReference>
<comment type="catalytic activity">
    <reaction evidence="3 4">
        <text>[thioredoxin]-disulfide + L-methionine + H2O = L-methionine (S)-S-oxide + [thioredoxin]-dithiol</text>
        <dbReference type="Rhea" id="RHEA:19993"/>
        <dbReference type="Rhea" id="RHEA-COMP:10698"/>
        <dbReference type="Rhea" id="RHEA-COMP:10700"/>
        <dbReference type="ChEBI" id="CHEBI:15377"/>
        <dbReference type="ChEBI" id="CHEBI:29950"/>
        <dbReference type="ChEBI" id="CHEBI:50058"/>
        <dbReference type="ChEBI" id="CHEBI:57844"/>
        <dbReference type="ChEBI" id="CHEBI:58772"/>
        <dbReference type="EC" id="1.8.4.11"/>
    </reaction>
</comment>
<dbReference type="Proteomes" id="UP000005254">
    <property type="component" value="Chromosome"/>
</dbReference>
<dbReference type="AlphaFoldDB" id="A0ABC7ZJ65"/>
<dbReference type="GO" id="GO:0008113">
    <property type="term" value="F:peptide-methionine (S)-S-oxide reductase activity"/>
    <property type="evidence" value="ECO:0007669"/>
    <property type="project" value="UniProtKB-UniRule"/>
</dbReference>
<evidence type="ECO:0000256" key="2">
    <source>
        <dbReference type="ARBA" id="ARBA00047806"/>
    </source>
</evidence>
<dbReference type="KEGG" id="mgx:CM1_02470"/>
<comment type="function">
    <text evidence="4">Has an important function as a repair enzyme for proteins that have been inactivated by oxidation. Catalyzes the reversible oxidation-reduction of methionine sulfoxide in proteins to methionine.</text>
</comment>
<dbReference type="HAMAP" id="MF_01401">
    <property type="entry name" value="MsrA"/>
    <property type="match status" value="1"/>
</dbReference>
<dbReference type="InterPro" id="IPR050162">
    <property type="entry name" value="MsrA_MetSO_reductase"/>
</dbReference>
<comment type="similarity">
    <text evidence="4">Belongs to the MsrA Met sulfoxide reductase family.</text>
</comment>
<dbReference type="InterPro" id="IPR036509">
    <property type="entry name" value="Met_Sox_Rdtase_MsrA_sf"/>
</dbReference>
<evidence type="ECO:0000256" key="1">
    <source>
        <dbReference type="ARBA" id="ARBA00023002"/>
    </source>
</evidence>
<organism evidence="6 7">
    <name type="scientific">Mycoplasmoides genitalium M6320</name>
    <dbReference type="NCBI Taxonomy" id="662945"/>
    <lineage>
        <taxon>Bacteria</taxon>
        <taxon>Bacillati</taxon>
        <taxon>Mycoplasmatota</taxon>
        <taxon>Mycoplasmoidales</taxon>
        <taxon>Mycoplasmoidaceae</taxon>
        <taxon>Mycoplasmoides</taxon>
    </lineage>
</organism>
<dbReference type="Gene3D" id="3.30.1060.10">
    <property type="entry name" value="Peptide methionine sulphoxide reductase MsrA"/>
    <property type="match status" value="1"/>
</dbReference>